<feature type="transmembrane region" description="Helical" evidence="1">
    <location>
        <begin position="207"/>
        <end position="229"/>
    </location>
</feature>
<dbReference type="eggNOG" id="COG1994">
    <property type="taxonomic scope" value="Bacteria"/>
</dbReference>
<dbReference type="PATRIC" id="fig|762968.3.peg.205"/>
<feature type="transmembrane region" description="Helical" evidence="1">
    <location>
        <begin position="306"/>
        <end position="331"/>
    </location>
</feature>
<name>G5SLK9_9BACT</name>
<keyword evidence="1" id="KW-0812">Transmembrane</keyword>
<dbReference type="Proteomes" id="UP000003598">
    <property type="component" value="Unassembled WGS sequence"/>
</dbReference>
<accession>G5SLK9</accession>
<protein>
    <submittedName>
        <fullName evidence="2">Peptidase, M50 family</fullName>
    </submittedName>
</protein>
<feature type="transmembrane region" description="Helical" evidence="1">
    <location>
        <begin position="111"/>
        <end position="133"/>
    </location>
</feature>
<keyword evidence="3" id="KW-1185">Reference proteome</keyword>
<evidence type="ECO:0000313" key="3">
    <source>
        <dbReference type="Proteomes" id="UP000003598"/>
    </source>
</evidence>
<dbReference type="OrthoDB" id="9759690at2"/>
<dbReference type="STRING" id="762968.HMPREF9441_00228"/>
<dbReference type="AlphaFoldDB" id="G5SLK9"/>
<evidence type="ECO:0000313" key="2">
    <source>
        <dbReference type="EMBL" id="EHH01775.1"/>
    </source>
</evidence>
<feature type="transmembrane region" description="Helical" evidence="1">
    <location>
        <begin position="235"/>
        <end position="255"/>
    </location>
</feature>
<dbReference type="HOGENOM" id="CLU_053105_0_0_10"/>
<feature type="transmembrane region" description="Helical" evidence="1">
    <location>
        <begin position="145"/>
        <end position="165"/>
    </location>
</feature>
<proteinExistence type="predicted"/>
<reference evidence="2 3" key="1">
    <citation type="submission" date="2011-03" db="EMBL/GenBank/DDBJ databases">
        <authorList>
            <person name="Weinstock G."/>
            <person name="Sodergren E."/>
            <person name="Clifton S."/>
            <person name="Fulton L."/>
            <person name="Fulton B."/>
            <person name="Courtney L."/>
            <person name="Fronick C."/>
            <person name="Harrison M."/>
            <person name="Strong C."/>
            <person name="Farmer C."/>
            <person name="Delahaunty K."/>
            <person name="Markovic C."/>
            <person name="Hall O."/>
            <person name="Minx P."/>
            <person name="Tomlinson C."/>
            <person name="Mitreva M."/>
            <person name="Hou S."/>
            <person name="Chen J."/>
            <person name="Wollam A."/>
            <person name="Pepin K.H."/>
            <person name="Johnson M."/>
            <person name="Bhonagiri V."/>
            <person name="Zhang X."/>
            <person name="Suruliraj S."/>
            <person name="Warren W."/>
            <person name="Chinwalla A."/>
            <person name="Mardis E.R."/>
            <person name="Wilson R.K."/>
        </authorList>
    </citation>
    <scope>NUCLEOTIDE SEQUENCE [LARGE SCALE GENOMIC DNA]</scope>
    <source>
        <strain evidence="2 3">YIT 11840</strain>
    </source>
</reference>
<dbReference type="EMBL" id="AFFY01000003">
    <property type="protein sequence ID" value="EHH01775.1"/>
    <property type="molecule type" value="Genomic_DNA"/>
</dbReference>
<gene>
    <name evidence="2" type="ORF">HMPREF9441_00228</name>
</gene>
<keyword evidence="1" id="KW-0472">Membrane</keyword>
<comment type="caution">
    <text evidence="2">The sequence shown here is derived from an EMBL/GenBank/DDBJ whole genome shotgun (WGS) entry which is preliminary data.</text>
</comment>
<sequence>MLNSINIVPLDSAYVDTKYLVSSGERHFVVSETLAKFLETLKQSQTFEEAASAWSVWKGEAYTADDVRTIYETYVLNVLNTEPPKKKTFLWSKDILSRGQVDVLQDIFKVLFRPAIIIAILLLSVALETVFFMQGNKVSIGEIDLLAIMILVITMLLSSLFHEIGHASACCYFGEKAKSIGLGLYLNFPVFYTDVSDIWKLSRGKRMVVNFAGTYFQLIFLIPCIAIYLLTGNQIVKYLIYTINLNFIFILNPFFRFDGYWIMSDLIGIPNLRGKSNWIVLALKNKILRKSDSSGFWRQIRIKEQVLLVIYTVSTNLFFAYYLFFVIPSLLKSCYLELPGQVKRLVVDIAVGNSITFSLISSVTAKLFILLLTFYFFYKLIRRLFVHD</sequence>
<organism evidence="2 3">
    <name type="scientific">Paraprevotella clara YIT 11840</name>
    <dbReference type="NCBI Taxonomy" id="762968"/>
    <lineage>
        <taxon>Bacteria</taxon>
        <taxon>Pseudomonadati</taxon>
        <taxon>Bacteroidota</taxon>
        <taxon>Bacteroidia</taxon>
        <taxon>Bacteroidales</taxon>
        <taxon>Prevotellaceae</taxon>
        <taxon>Paraprevotella</taxon>
    </lineage>
</organism>
<evidence type="ECO:0000256" key="1">
    <source>
        <dbReference type="SAM" id="Phobius"/>
    </source>
</evidence>
<feature type="transmembrane region" description="Helical" evidence="1">
    <location>
        <begin position="351"/>
        <end position="378"/>
    </location>
</feature>
<keyword evidence="1" id="KW-1133">Transmembrane helix</keyword>